<protein>
    <submittedName>
        <fullName evidence="1">Uncharacterized protein</fullName>
    </submittedName>
</protein>
<accession>A0A2T2XCQ2</accession>
<name>A0A2T2XCQ2_9FIRM</name>
<organism evidence="1 2">
    <name type="scientific">Sulfobacillus benefaciens</name>
    <dbReference type="NCBI Taxonomy" id="453960"/>
    <lineage>
        <taxon>Bacteria</taxon>
        <taxon>Bacillati</taxon>
        <taxon>Bacillota</taxon>
        <taxon>Clostridia</taxon>
        <taxon>Eubacteriales</taxon>
        <taxon>Clostridiales Family XVII. Incertae Sedis</taxon>
        <taxon>Sulfobacillus</taxon>
    </lineage>
</organism>
<proteinExistence type="predicted"/>
<comment type="caution">
    <text evidence="1">The sequence shown here is derived from an EMBL/GenBank/DDBJ whole genome shotgun (WGS) entry which is preliminary data.</text>
</comment>
<evidence type="ECO:0000313" key="1">
    <source>
        <dbReference type="EMBL" id="PSR32293.1"/>
    </source>
</evidence>
<dbReference type="Proteomes" id="UP000242972">
    <property type="component" value="Unassembled WGS sequence"/>
</dbReference>
<evidence type="ECO:0000313" key="2">
    <source>
        <dbReference type="Proteomes" id="UP000242972"/>
    </source>
</evidence>
<dbReference type="AlphaFoldDB" id="A0A2T2XCQ2"/>
<gene>
    <name evidence="1" type="ORF">C7B46_15120</name>
</gene>
<reference evidence="1 2" key="1">
    <citation type="journal article" date="2014" name="BMC Genomics">
        <title>Comparison of environmental and isolate Sulfobacillus genomes reveals diverse carbon, sulfur, nitrogen, and hydrogen metabolisms.</title>
        <authorList>
            <person name="Justice N.B."/>
            <person name="Norman A."/>
            <person name="Brown C.T."/>
            <person name="Singh A."/>
            <person name="Thomas B.C."/>
            <person name="Banfield J.F."/>
        </authorList>
    </citation>
    <scope>NUCLEOTIDE SEQUENCE [LARGE SCALE GENOMIC DNA]</scope>
    <source>
        <strain evidence="1">AMDSBA4</strain>
    </source>
</reference>
<dbReference type="EMBL" id="PXYW01000046">
    <property type="protein sequence ID" value="PSR32293.1"/>
    <property type="molecule type" value="Genomic_DNA"/>
</dbReference>
<sequence length="113" mass="12350">MGNLCHGHLLLGRLQQAVSQGNCIFHNTDAMALVNGLVAEDMGVYLHSMRIKTVIRLDALLLLGDQLDLIAHDLPRGAHQDTWAHGLGGDVAQNWQGRRAALRDPGVFRTTGY</sequence>